<dbReference type="Proteomes" id="UP000748308">
    <property type="component" value="Unassembled WGS sequence"/>
</dbReference>
<dbReference type="PIRSF" id="PIRSF006392">
    <property type="entry name" value="IPGAM_arch"/>
    <property type="match status" value="1"/>
</dbReference>
<dbReference type="Gene3D" id="3.40.720.10">
    <property type="entry name" value="Alkaline Phosphatase, subunit A"/>
    <property type="match status" value="2"/>
</dbReference>
<dbReference type="EC" id="5.4.2.12" evidence="7"/>
<dbReference type="InterPro" id="IPR006124">
    <property type="entry name" value="Metalloenzyme"/>
</dbReference>
<dbReference type="EMBL" id="VGIY01000012">
    <property type="protein sequence ID" value="MBM3316429.1"/>
    <property type="molecule type" value="Genomic_DNA"/>
</dbReference>
<comment type="similarity">
    <text evidence="4">Belongs to the BPG-independent phosphoglycerate mutase family. A-PGAM subfamily.</text>
</comment>
<dbReference type="CDD" id="cd16011">
    <property type="entry name" value="iPGM_like"/>
    <property type="match status" value="1"/>
</dbReference>
<dbReference type="NCBIfam" id="TIGR00306">
    <property type="entry name" value="apgM"/>
    <property type="match status" value="1"/>
</dbReference>
<organism evidence="7 8">
    <name type="scientific">Eiseniibacteriota bacterium</name>
    <dbReference type="NCBI Taxonomy" id="2212470"/>
    <lineage>
        <taxon>Bacteria</taxon>
        <taxon>Candidatus Eiseniibacteriota</taxon>
    </lineage>
</organism>
<comment type="function">
    <text evidence="2">Catalyzes the interconversion of 2-phosphoglycerate and 3-phosphoglycerate.</text>
</comment>
<evidence type="ECO:0000256" key="1">
    <source>
        <dbReference type="ARBA" id="ARBA00000370"/>
    </source>
</evidence>
<proteinExistence type="inferred from homology"/>
<reference evidence="7" key="1">
    <citation type="submission" date="2019-03" db="EMBL/GenBank/DDBJ databases">
        <title>Lake Tanganyika Metagenome-Assembled Genomes (MAGs).</title>
        <authorList>
            <person name="Tran P."/>
        </authorList>
    </citation>
    <scope>NUCLEOTIDE SEQUENCE</scope>
    <source>
        <strain evidence="7">M_DeepCast_400m_m2_100</strain>
    </source>
</reference>
<dbReference type="GO" id="GO:0046872">
    <property type="term" value="F:metal ion binding"/>
    <property type="evidence" value="ECO:0007669"/>
    <property type="project" value="InterPro"/>
</dbReference>
<dbReference type="GO" id="GO:0006096">
    <property type="term" value="P:glycolytic process"/>
    <property type="evidence" value="ECO:0007669"/>
    <property type="project" value="UniProtKB-KW"/>
</dbReference>
<dbReference type="PANTHER" id="PTHR31209">
    <property type="entry name" value="COFACTOR-INDEPENDENT PHOSPHOGLYCERATE MUTASE"/>
    <property type="match status" value="1"/>
</dbReference>
<keyword evidence="7" id="KW-0413">Isomerase</keyword>
<dbReference type="AlphaFoldDB" id="A0A937X8G6"/>
<dbReference type="InterPro" id="IPR004456">
    <property type="entry name" value="Pglycerate_mutase_ApgM"/>
</dbReference>
<evidence type="ECO:0000313" key="8">
    <source>
        <dbReference type="Proteomes" id="UP000748308"/>
    </source>
</evidence>
<evidence type="ECO:0000259" key="6">
    <source>
        <dbReference type="Pfam" id="PF01676"/>
    </source>
</evidence>
<comment type="pathway">
    <text evidence="3">Carbohydrate degradation.</text>
</comment>
<sequence length="440" mass="46546">MKSIVIIGDGMSDRPQARLQGKTPLMAARKPAIDRIAREGRMGLARTIGETGPADSAVANLAVLGYDAPRVSQGRAVLEAASMGVEIRPGDVALRCNLITLAGEESDAIIRSHSAGHISNEEAAELIRAIDAALGGGRGPRPARFHPGVSYRHLLVLEGGWASPRVECAPPHDHLDGRAATLMPRPLAELGAAEGDAAAGVGARATRAGQAEGAAEAEAAILTAARLNELYERARPILAAHPVNARRRVAGREVANSLWFWSPGRRPSMPTLAERFGVRGAVISAVDLVMGLGVYAGLDLIRVPGATGLHDTNYEGKAEAALRALEDHDFVYVHVEATDEASHARDLDLKIRCIEYLDDRLVRHILAGLESRGIETSVAILPDHPTPVETGRHARDPVPVAIRRPGVAPDGTTAFDEEQAARGALGLLEGEAFIRAALGR</sequence>
<dbReference type="Pfam" id="PF01676">
    <property type="entry name" value="Metalloenzyme"/>
    <property type="match status" value="1"/>
</dbReference>
<evidence type="ECO:0000256" key="3">
    <source>
        <dbReference type="ARBA" id="ARBA00004921"/>
    </source>
</evidence>
<dbReference type="GO" id="GO:0004619">
    <property type="term" value="F:phosphoglycerate mutase activity"/>
    <property type="evidence" value="ECO:0007669"/>
    <property type="project" value="UniProtKB-EC"/>
</dbReference>
<dbReference type="PANTHER" id="PTHR31209:SF4">
    <property type="entry name" value="2,3-BISPHOSPHOGLYCERATE-INDEPENDENT PHOSPHOGLYCERATE MUTASE"/>
    <property type="match status" value="1"/>
</dbReference>
<gene>
    <name evidence="7" type="primary">apgM</name>
    <name evidence="7" type="ORF">FJY75_01115</name>
</gene>
<evidence type="ECO:0000256" key="5">
    <source>
        <dbReference type="ARBA" id="ARBA00023152"/>
    </source>
</evidence>
<protein>
    <submittedName>
        <fullName evidence="7">2,3-bisphosphoglycerate-independent phosphoglycerate mutase</fullName>
        <ecNumber evidence="7">5.4.2.12</ecNumber>
    </submittedName>
</protein>
<accession>A0A937X8G6</accession>
<feature type="domain" description="Metalloenzyme" evidence="6">
    <location>
        <begin position="1"/>
        <end position="429"/>
    </location>
</feature>
<comment type="caution">
    <text evidence="7">The sequence shown here is derived from an EMBL/GenBank/DDBJ whole genome shotgun (WGS) entry which is preliminary data.</text>
</comment>
<comment type="catalytic activity">
    <reaction evidence="1">
        <text>(2R)-2-phosphoglycerate = (2R)-3-phosphoglycerate</text>
        <dbReference type="Rhea" id="RHEA:15901"/>
        <dbReference type="ChEBI" id="CHEBI:58272"/>
        <dbReference type="ChEBI" id="CHEBI:58289"/>
        <dbReference type="EC" id="5.4.2.12"/>
    </reaction>
</comment>
<name>A0A937X8G6_UNCEI</name>
<dbReference type="InterPro" id="IPR042253">
    <property type="entry name" value="Pglycerate_mutase_ApgM_sf"/>
</dbReference>
<evidence type="ECO:0000313" key="7">
    <source>
        <dbReference type="EMBL" id="MBM3316429.1"/>
    </source>
</evidence>
<dbReference type="Gene3D" id="3.30.70.2130">
    <property type="entry name" value="Metalloenzyme domain"/>
    <property type="match status" value="1"/>
</dbReference>
<evidence type="ECO:0000256" key="4">
    <source>
        <dbReference type="ARBA" id="ARBA00005524"/>
    </source>
</evidence>
<dbReference type="Pfam" id="PF10143">
    <property type="entry name" value="PhosphMutase"/>
    <property type="match status" value="1"/>
</dbReference>
<evidence type="ECO:0000256" key="2">
    <source>
        <dbReference type="ARBA" id="ARBA00002315"/>
    </source>
</evidence>
<dbReference type="SUPFAM" id="SSF53649">
    <property type="entry name" value="Alkaline phosphatase-like"/>
    <property type="match status" value="1"/>
</dbReference>
<keyword evidence="5" id="KW-0324">Glycolysis</keyword>
<dbReference type="InterPro" id="IPR017850">
    <property type="entry name" value="Alkaline_phosphatase_core_sf"/>
</dbReference>